<dbReference type="InterPro" id="IPR028161">
    <property type="entry name" value="Met8-like"/>
</dbReference>
<evidence type="ECO:0000259" key="7">
    <source>
        <dbReference type="Pfam" id="PF10414"/>
    </source>
</evidence>
<dbReference type="InterPro" id="IPR006367">
    <property type="entry name" value="Sirohaem_synthase_N"/>
</dbReference>
<reference evidence="9 10" key="1">
    <citation type="submission" date="2022-01" db="EMBL/GenBank/DDBJ databases">
        <title>Whole genome-based taxonomy of the Shewanellaceae.</title>
        <authorList>
            <person name="Martin-Rodriguez A.J."/>
        </authorList>
    </citation>
    <scope>NUCLEOTIDE SEQUENCE [LARGE SCALE GENOMIC DNA]</scope>
    <source>
        <strain evidence="9 10">DSM 24955</strain>
    </source>
</reference>
<feature type="domain" description="Sirohaem synthase dimerisation" evidence="7">
    <location>
        <begin position="150"/>
        <end position="184"/>
    </location>
</feature>
<dbReference type="InterPro" id="IPR028281">
    <property type="entry name" value="Sirohaem_synthase_central"/>
</dbReference>
<dbReference type="EMBL" id="JAKIKU010000016">
    <property type="protein sequence ID" value="MCL1047623.1"/>
    <property type="molecule type" value="Genomic_DNA"/>
</dbReference>
<dbReference type="EC" id="1.3.1.76" evidence="2"/>
<evidence type="ECO:0000313" key="10">
    <source>
        <dbReference type="Proteomes" id="UP001202134"/>
    </source>
</evidence>
<evidence type="ECO:0000256" key="5">
    <source>
        <dbReference type="ARBA" id="ARBA00023244"/>
    </source>
</evidence>
<comment type="catalytic activity">
    <reaction evidence="6">
        <text>precorrin-2 + NAD(+) = sirohydrochlorin + NADH + 2 H(+)</text>
        <dbReference type="Rhea" id="RHEA:15613"/>
        <dbReference type="ChEBI" id="CHEBI:15378"/>
        <dbReference type="ChEBI" id="CHEBI:57540"/>
        <dbReference type="ChEBI" id="CHEBI:57945"/>
        <dbReference type="ChEBI" id="CHEBI:58351"/>
        <dbReference type="ChEBI" id="CHEBI:58827"/>
        <dbReference type="EC" id="1.3.1.76"/>
    </reaction>
</comment>
<dbReference type="InterPro" id="IPR019478">
    <property type="entry name" value="Sirohaem_synthase_dimer_dom"/>
</dbReference>
<keyword evidence="4" id="KW-0520">NAD</keyword>
<dbReference type="Pfam" id="PF10414">
    <property type="entry name" value="CysG_dimeriser"/>
    <property type="match status" value="1"/>
</dbReference>
<dbReference type="Gene3D" id="3.30.160.110">
    <property type="entry name" value="Siroheme synthase, domain 2"/>
    <property type="match status" value="1"/>
</dbReference>
<dbReference type="InterPro" id="IPR037115">
    <property type="entry name" value="Sirohaem_synt_dimer_dom_sf"/>
</dbReference>
<dbReference type="NCBIfam" id="TIGR01470">
    <property type="entry name" value="cysG_Nterm"/>
    <property type="match status" value="1"/>
</dbReference>
<dbReference type="SUPFAM" id="SSF51735">
    <property type="entry name" value="NAD(P)-binding Rossmann-fold domains"/>
    <property type="match status" value="1"/>
</dbReference>
<evidence type="ECO:0000259" key="8">
    <source>
        <dbReference type="Pfam" id="PF14824"/>
    </source>
</evidence>
<gene>
    <name evidence="9" type="ORF">L2737_20180</name>
</gene>
<dbReference type="InterPro" id="IPR036291">
    <property type="entry name" value="NAD(P)-bd_dom_sf"/>
</dbReference>
<dbReference type="PANTHER" id="PTHR35330">
    <property type="entry name" value="SIROHEME BIOSYNTHESIS PROTEIN MET8"/>
    <property type="match status" value="1"/>
</dbReference>
<evidence type="ECO:0000256" key="1">
    <source>
        <dbReference type="ARBA" id="ARBA00005010"/>
    </source>
</evidence>
<dbReference type="PANTHER" id="PTHR35330:SF1">
    <property type="entry name" value="SIROHEME BIOSYNTHESIS PROTEIN MET8"/>
    <property type="match status" value="1"/>
</dbReference>
<dbReference type="Pfam" id="PF14824">
    <property type="entry name" value="Sirohm_synth_M"/>
    <property type="match status" value="1"/>
</dbReference>
<dbReference type="Pfam" id="PF13241">
    <property type="entry name" value="NAD_binding_7"/>
    <property type="match status" value="1"/>
</dbReference>
<dbReference type="Proteomes" id="UP001202134">
    <property type="component" value="Unassembled WGS sequence"/>
</dbReference>
<dbReference type="SUPFAM" id="SSF75615">
    <property type="entry name" value="Siroheme synthase middle domains-like"/>
    <property type="match status" value="1"/>
</dbReference>
<evidence type="ECO:0000256" key="4">
    <source>
        <dbReference type="ARBA" id="ARBA00023027"/>
    </source>
</evidence>
<proteinExistence type="predicted"/>
<protein>
    <recommendedName>
        <fullName evidence="2">precorrin-2 dehydrogenase</fullName>
        <ecNumber evidence="2">1.3.1.76</ecNumber>
    </recommendedName>
</protein>
<dbReference type="RefSeq" id="WP_248956915.1">
    <property type="nucleotide sequence ID" value="NZ_JAKIKU010000016.1"/>
</dbReference>
<keyword evidence="5" id="KW-0627">Porphyrin biosynthesis</keyword>
<comment type="caution">
    <text evidence="9">The sequence shown here is derived from an EMBL/GenBank/DDBJ whole genome shotgun (WGS) entry which is preliminary data.</text>
</comment>
<name>A0ABT0KUV8_9GAMM</name>
<organism evidence="9 10">
    <name type="scientific">Shewanella electrodiphila</name>
    <dbReference type="NCBI Taxonomy" id="934143"/>
    <lineage>
        <taxon>Bacteria</taxon>
        <taxon>Pseudomonadati</taxon>
        <taxon>Pseudomonadota</taxon>
        <taxon>Gammaproteobacteria</taxon>
        <taxon>Alteromonadales</taxon>
        <taxon>Shewanellaceae</taxon>
        <taxon>Shewanella</taxon>
    </lineage>
</organism>
<sequence length="317" mass="35808">MQYFPLFVDTKNLSVLIVGAGEVATRKLDLLSRTEAEIDVIAPDIAAEIRVYEQKGRIKLYQRAVHADDIADYDVIYMATANEQLNMDYAVLATQKGIWVNVVDNPSFCRFITPSIVDRGRLVVAISTAGAAPVFARTIRSRLETLLPQSLSPLFDFVASKRIEVQHKITSGKDRRLFWERFFNLNNDRFDSGTQNHYQDAFESYGAEGEILLFNENDNAGLLPIAAMPLLQKIDTFYSDMTQDGVNHEAINANHHSLTDINELVRRDASRESIPTLSEIAEKYQHGDRMLLVVNQEKLNKLKAHFPMAKHLQPGAL</sequence>
<feature type="domain" description="Siroheme synthase central" evidence="8">
    <location>
        <begin position="119"/>
        <end position="144"/>
    </location>
</feature>
<keyword evidence="3" id="KW-0560">Oxidoreductase</keyword>
<keyword evidence="10" id="KW-1185">Reference proteome</keyword>
<evidence type="ECO:0000313" key="9">
    <source>
        <dbReference type="EMBL" id="MCL1047623.1"/>
    </source>
</evidence>
<accession>A0ABT0KUV8</accession>
<comment type="pathway">
    <text evidence="1">Porphyrin-containing compound metabolism; siroheme biosynthesis; sirohydrochlorin from precorrin-2: step 1/1.</text>
</comment>
<evidence type="ECO:0000256" key="6">
    <source>
        <dbReference type="ARBA" id="ARBA00047561"/>
    </source>
</evidence>
<evidence type="ECO:0000256" key="2">
    <source>
        <dbReference type="ARBA" id="ARBA00012400"/>
    </source>
</evidence>
<evidence type="ECO:0000256" key="3">
    <source>
        <dbReference type="ARBA" id="ARBA00023002"/>
    </source>
</evidence>
<dbReference type="Gene3D" id="1.10.8.210">
    <property type="entry name" value="Sirohaem synthase, dimerisation domain"/>
    <property type="match status" value="1"/>
</dbReference>
<dbReference type="Gene3D" id="3.40.50.720">
    <property type="entry name" value="NAD(P)-binding Rossmann-like Domain"/>
    <property type="match status" value="1"/>
</dbReference>